<name>A0ACC0IYI6_9ERIC</name>
<reference evidence="1 2" key="1">
    <citation type="journal article" date="2022" name="Plant J.">
        <title>Chromosome-level genome of Camellia lanceoleosa provides a valuable resource for understanding genome evolution and self-incompatibility.</title>
        <authorList>
            <person name="Gong W."/>
            <person name="Xiao S."/>
            <person name="Wang L."/>
            <person name="Liao Z."/>
            <person name="Chang Y."/>
            <person name="Mo W."/>
            <person name="Hu G."/>
            <person name="Li W."/>
            <person name="Zhao G."/>
            <person name="Zhu H."/>
            <person name="Hu X."/>
            <person name="Ji K."/>
            <person name="Xiang X."/>
            <person name="Song Q."/>
            <person name="Yuan D."/>
            <person name="Jin S."/>
            <person name="Zhang L."/>
        </authorList>
    </citation>
    <scope>NUCLEOTIDE SEQUENCE [LARGE SCALE GENOMIC DNA]</scope>
    <source>
        <strain evidence="1">SQ_2022a</strain>
    </source>
</reference>
<evidence type="ECO:0000313" key="2">
    <source>
        <dbReference type="Proteomes" id="UP001060215"/>
    </source>
</evidence>
<gene>
    <name evidence="1" type="ORF">LOK49_LG01G00703</name>
</gene>
<sequence>MAPPPSTVVSPVVTLMLRVLTFIFLLISLIILATNNTILSTNIATIKIRFSDVYAYKYMLFTILIGLAYTLLQTLFTIYQMSTGNRLGGDCLCQFDFYADKLMSYILATGAAAGFGATIDLKSVLEGNGSGLDHFFNKGNAAASLLLLGFLCTAVLSILSSLALPKRGY</sequence>
<organism evidence="1 2">
    <name type="scientific">Camellia lanceoleosa</name>
    <dbReference type="NCBI Taxonomy" id="1840588"/>
    <lineage>
        <taxon>Eukaryota</taxon>
        <taxon>Viridiplantae</taxon>
        <taxon>Streptophyta</taxon>
        <taxon>Embryophyta</taxon>
        <taxon>Tracheophyta</taxon>
        <taxon>Spermatophyta</taxon>
        <taxon>Magnoliopsida</taxon>
        <taxon>eudicotyledons</taxon>
        <taxon>Gunneridae</taxon>
        <taxon>Pentapetalae</taxon>
        <taxon>asterids</taxon>
        <taxon>Ericales</taxon>
        <taxon>Theaceae</taxon>
        <taxon>Camellia</taxon>
    </lineage>
</organism>
<accession>A0ACC0IYI6</accession>
<protein>
    <submittedName>
        <fullName evidence="1">CASP-like protein 4D1</fullName>
    </submittedName>
</protein>
<proteinExistence type="predicted"/>
<keyword evidence="2" id="KW-1185">Reference proteome</keyword>
<evidence type="ECO:0000313" key="1">
    <source>
        <dbReference type="EMBL" id="KAI8030203.1"/>
    </source>
</evidence>
<dbReference type="EMBL" id="CM045758">
    <property type="protein sequence ID" value="KAI8030203.1"/>
    <property type="molecule type" value="Genomic_DNA"/>
</dbReference>
<dbReference type="Proteomes" id="UP001060215">
    <property type="component" value="Chromosome 1"/>
</dbReference>
<comment type="caution">
    <text evidence="1">The sequence shown here is derived from an EMBL/GenBank/DDBJ whole genome shotgun (WGS) entry which is preliminary data.</text>
</comment>